<evidence type="ECO:0000313" key="13">
    <source>
        <dbReference type="EMBL" id="KIY95459.1"/>
    </source>
</evidence>
<dbReference type="EMBL" id="KK103496">
    <property type="protein sequence ID" value="KIY95459.1"/>
    <property type="molecule type" value="Genomic_DNA"/>
</dbReference>
<keyword evidence="4 11" id="KW-0679">Respiratory chain</keyword>
<dbReference type="Proteomes" id="UP000054498">
    <property type="component" value="Unassembled WGS sequence"/>
</dbReference>
<gene>
    <name evidence="13" type="ORF">MNEG_12502</name>
</gene>
<evidence type="ECO:0000256" key="7">
    <source>
        <dbReference type="ARBA" id="ARBA00022982"/>
    </source>
</evidence>
<dbReference type="GeneID" id="25729871"/>
<comment type="subcellular location">
    <subcellularLocation>
        <location evidence="1 11">Mitochondrion inner membrane</location>
        <topology evidence="1 11">Single-pass membrane protein</topology>
        <orientation evidence="1 11">Matrix side</orientation>
    </subcellularLocation>
</comment>
<evidence type="ECO:0000256" key="1">
    <source>
        <dbReference type="ARBA" id="ARBA00004298"/>
    </source>
</evidence>
<sequence>MTEVLKRGFPSAKDLPILQDTPPPGGFPAIRIDRRLPSTGPTGVTIFAVGAAVSAYGYYKIYQMIQARNKPQPSRGALSSCGAAGGGGAGGRPHHWQGRRQPRGSPARGRQLRRRGGGTADASSITGCIRLTAVAIGAAVKQGSCSSGPTAALGAADTVDLELTRAPVVPVLQAEEDIKWVERRKVQLEEEARIMKNVPGWVVGESTSATGRHIPGPKPFGIWDPMLQ</sequence>
<comment type="function">
    <text evidence="11">Complex I functions in the transfer of electrons from NADH to the respiratory chain. Accessory subunit of the mitochondrial membrane respiratory chain NADH dehydrogenase (Complex I), that is believed not to be involved in catalysis.</text>
</comment>
<protein>
    <recommendedName>
        <fullName evidence="11">NADH dehydrogenase [ubiquinone] 1 alpha subcomplex subunit 13</fullName>
    </recommendedName>
</protein>
<dbReference type="OrthoDB" id="3308at2759"/>
<organism evidence="13 14">
    <name type="scientific">Monoraphidium neglectum</name>
    <dbReference type="NCBI Taxonomy" id="145388"/>
    <lineage>
        <taxon>Eukaryota</taxon>
        <taxon>Viridiplantae</taxon>
        <taxon>Chlorophyta</taxon>
        <taxon>core chlorophytes</taxon>
        <taxon>Chlorophyceae</taxon>
        <taxon>CS clade</taxon>
        <taxon>Sphaeropleales</taxon>
        <taxon>Selenastraceae</taxon>
        <taxon>Monoraphidium</taxon>
    </lineage>
</organism>
<evidence type="ECO:0000256" key="10">
    <source>
        <dbReference type="ARBA" id="ARBA00023136"/>
    </source>
</evidence>
<dbReference type="KEGG" id="mng:MNEG_12502"/>
<keyword evidence="13" id="KW-0830">Ubiquinone</keyword>
<evidence type="ECO:0000256" key="8">
    <source>
        <dbReference type="ARBA" id="ARBA00022989"/>
    </source>
</evidence>
<keyword evidence="3 11" id="KW-0813">Transport</keyword>
<dbReference type="STRING" id="145388.A0A0D2LV40"/>
<evidence type="ECO:0000256" key="11">
    <source>
        <dbReference type="RuleBase" id="RU368034"/>
    </source>
</evidence>
<evidence type="ECO:0000256" key="5">
    <source>
        <dbReference type="ARBA" id="ARBA00022692"/>
    </source>
</evidence>
<dbReference type="RefSeq" id="XP_013894479.1">
    <property type="nucleotide sequence ID" value="XM_014039025.1"/>
</dbReference>
<feature type="region of interest" description="Disordered" evidence="12">
    <location>
        <begin position="72"/>
        <end position="121"/>
    </location>
</feature>
<dbReference type="InterPro" id="IPR009346">
    <property type="entry name" value="GRIM-19"/>
</dbReference>
<evidence type="ECO:0000313" key="14">
    <source>
        <dbReference type="Proteomes" id="UP000054498"/>
    </source>
</evidence>
<evidence type="ECO:0000256" key="12">
    <source>
        <dbReference type="SAM" id="MobiDB-lite"/>
    </source>
</evidence>
<evidence type="ECO:0000256" key="2">
    <source>
        <dbReference type="ARBA" id="ARBA00007312"/>
    </source>
</evidence>
<keyword evidence="6 11" id="KW-0999">Mitochondrion inner membrane</keyword>
<proteinExistence type="inferred from homology"/>
<evidence type="ECO:0000256" key="4">
    <source>
        <dbReference type="ARBA" id="ARBA00022660"/>
    </source>
</evidence>
<dbReference type="Pfam" id="PF06212">
    <property type="entry name" value="GRIM-19"/>
    <property type="match status" value="2"/>
</dbReference>
<reference evidence="13 14" key="1">
    <citation type="journal article" date="2013" name="BMC Genomics">
        <title>Reconstruction of the lipid metabolism for the microalga Monoraphidium neglectum from its genome sequence reveals characteristics suitable for biofuel production.</title>
        <authorList>
            <person name="Bogen C."/>
            <person name="Al-Dilaimi A."/>
            <person name="Albersmeier A."/>
            <person name="Wichmann J."/>
            <person name="Grundmann M."/>
            <person name="Rupp O."/>
            <person name="Lauersen K.J."/>
            <person name="Blifernez-Klassen O."/>
            <person name="Kalinowski J."/>
            <person name="Goesmann A."/>
            <person name="Mussgnug J.H."/>
            <person name="Kruse O."/>
        </authorList>
    </citation>
    <scope>NUCLEOTIDE SEQUENCE [LARGE SCALE GENOMIC DNA]</scope>
    <source>
        <strain evidence="13 14">SAG 48.87</strain>
    </source>
</reference>
<accession>A0A0D2LV40</accession>
<dbReference type="GO" id="GO:0045271">
    <property type="term" value="C:respiratory chain complex I"/>
    <property type="evidence" value="ECO:0007669"/>
    <property type="project" value="UniProtKB-UniRule"/>
</dbReference>
<dbReference type="GO" id="GO:0005743">
    <property type="term" value="C:mitochondrial inner membrane"/>
    <property type="evidence" value="ECO:0007669"/>
    <property type="project" value="UniProtKB-SubCell"/>
</dbReference>
<name>A0A0D2LV40_9CHLO</name>
<evidence type="ECO:0000256" key="6">
    <source>
        <dbReference type="ARBA" id="ARBA00022792"/>
    </source>
</evidence>
<evidence type="ECO:0000256" key="9">
    <source>
        <dbReference type="ARBA" id="ARBA00023128"/>
    </source>
</evidence>
<keyword evidence="8" id="KW-1133">Transmembrane helix</keyword>
<keyword evidence="14" id="KW-1185">Reference proteome</keyword>
<evidence type="ECO:0000256" key="3">
    <source>
        <dbReference type="ARBA" id="ARBA00022448"/>
    </source>
</evidence>
<keyword evidence="7 11" id="KW-0249">Electron transport</keyword>
<dbReference type="PANTHER" id="PTHR12966:SF0">
    <property type="entry name" value="NADH DEHYDROGENASE [UBIQUINONE] 1 ALPHA SUBCOMPLEX SUBUNIT 13"/>
    <property type="match status" value="1"/>
</dbReference>
<keyword evidence="9 11" id="KW-0496">Mitochondrion</keyword>
<keyword evidence="10" id="KW-0472">Membrane</keyword>
<dbReference type="AlphaFoldDB" id="A0A0D2LV40"/>
<comment type="similarity">
    <text evidence="2 11">Belongs to the complex I NDUFA13 subunit family.</text>
</comment>
<dbReference type="PANTHER" id="PTHR12966">
    <property type="entry name" value="NADH DEHYDROGENASE UBIQUINONE 1 ALPHA SUBCOMPLEX SUBUNIT 13"/>
    <property type="match status" value="1"/>
</dbReference>
<feature type="compositionally biased region" description="Basic residues" evidence="12">
    <location>
        <begin position="92"/>
        <end position="102"/>
    </location>
</feature>
<keyword evidence="5" id="KW-0812">Transmembrane</keyword>